<dbReference type="AlphaFoldDB" id="A0A391PIM8"/>
<evidence type="ECO:0000256" key="1">
    <source>
        <dbReference type="SAM" id="MobiDB-lite"/>
    </source>
</evidence>
<feature type="signal peptide" evidence="2">
    <location>
        <begin position="1"/>
        <end position="29"/>
    </location>
</feature>
<organism evidence="4 5">
    <name type="scientific">Mediterraneibacter butyricigenes</name>
    <dbReference type="NCBI Taxonomy" id="2316025"/>
    <lineage>
        <taxon>Bacteria</taxon>
        <taxon>Bacillati</taxon>
        <taxon>Bacillota</taxon>
        <taxon>Clostridia</taxon>
        <taxon>Lachnospirales</taxon>
        <taxon>Lachnospiraceae</taxon>
        <taxon>Mediterraneibacter</taxon>
    </lineage>
</organism>
<feature type="compositionally biased region" description="Polar residues" evidence="1">
    <location>
        <begin position="33"/>
        <end position="47"/>
    </location>
</feature>
<evidence type="ECO:0000313" key="4">
    <source>
        <dbReference type="EMBL" id="GCA66422.1"/>
    </source>
</evidence>
<dbReference type="EMBL" id="BHGK01000001">
    <property type="protein sequence ID" value="GCA66422.1"/>
    <property type="molecule type" value="Genomic_DNA"/>
</dbReference>
<name>A0A391PIM8_9FIRM</name>
<evidence type="ECO:0000259" key="3">
    <source>
        <dbReference type="Pfam" id="PF01841"/>
    </source>
</evidence>
<keyword evidence="2" id="KW-0732">Signal</keyword>
<protein>
    <recommendedName>
        <fullName evidence="3">Transglutaminase-like domain-containing protein</fullName>
    </recommendedName>
</protein>
<feature type="chain" id="PRO_5017269957" description="Transglutaminase-like domain-containing protein" evidence="2">
    <location>
        <begin position="30"/>
        <end position="552"/>
    </location>
</feature>
<feature type="domain" description="Transglutaminase-like" evidence="3">
    <location>
        <begin position="428"/>
        <end position="512"/>
    </location>
</feature>
<dbReference type="Pfam" id="PF01841">
    <property type="entry name" value="Transglut_core"/>
    <property type="match status" value="1"/>
</dbReference>
<dbReference type="RefSeq" id="WP_119297668.1">
    <property type="nucleotide sequence ID" value="NZ_BHGK01000001.1"/>
</dbReference>
<accession>A0A391PIM8</accession>
<keyword evidence="5" id="KW-1185">Reference proteome</keyword>
<dbReference type="InterPro" id="IPR002931">
    <property type="entry name" value="Transglutaminase-like"/>
</dbReference>
<feature type="compositionally biased region" description="Acidic residues" evidence="1">
    <location>
        <begin position="48"/>
        <end position="67"/>
    </location>
</feature>
<dbReference type="SMART" id="SM00728">
    <property type="entry name" value="ChW"/>
    <property type="match status" value="6"/>
</dbReference>
<evidence type="ECO:0000256" key="2">
    <source>
        <dbReference type="SAM" id="SignalP"/>
    </source>
</evidence>
<dbReference type="SUPFAM" id="SSF54001">
    <property type="entry name" value="Cysteine proteinases"/>
    <property type="match status" value="1"/>
</dbReference>
<feature type="compositionally biased region" description="Acidic residues" evidence="1">
    <location>
        <begin position="78"/>
        <end position="92"/>
    </location>
</feature>
<dbReference type="Proteomes" id="UP000265643">
    <property type="component" value="Unassembled WGS sequence"/>
</dbReference>
<gene>
    <name evidence="4" type="ORF">KGMB01110_08580</name>
</gene>
<dbReference type="Pfam" id="PF07538">
    <property type="entry name" value="ChW"/>
    <property type="match status" value="6"/>
</dbReference>
<dbReference type="InterPro" id="IPR006637">
    <property type="entry name" value="ChW"/>
</dbReference>
<dbReference type="Gene3D" id="3.10.620.30">
    <property type="match status" value="1"/>
</dbReference>
<dbReference type="InterPro" id="IPR038765">
    <property type="entry name" value="Papain-like_cys_pep_sf"/>
</dbReference>
<sequence length="552" mass="61459">MKKKWKSAALAWVLTLTLAVGAAPAIAYAQEPGETQNTTETQITPDQSDAEEQPDVTDEVGTPEESGDTNIEEKASEEVAEEATEEPEVETQAEENLLTYSGHVQTYGDLKAVKDGAALGTTGESKRMEALVVNKGDALKDVEGEIMYRVHVQTYGNQKWMKTGEKAGTTGQSKRLEAIQMYLTGDLAEQYDIYYSTHCQTFGWTKWVKGSDQDSSWCGTQGLSKRIEAIKIVLVKKDGGEVPKDEGNFSLISNKQTPSVTYSGHQQTYGDLQAVLNGKVLGVTGKSKRLEALKIQLGQSDYTGSITYRAHVQTYGWQDWVSDGALAGTTGQSKRLEAVEIKLTGDMEKYYDVWYRVHIQHHGWLGWAKNGESAGSAGLSYRLEAIQIQIVPKNTTAPGAHSNYFVKKTPAQERVDNGVQGVYNQVGKNLYNCFNWCVKNIRYYSISGGAPSGYTNPQWYAIWGFEQHRGDCRTYAAAFYQLAKGLGYNARYVYGYVPRAGGGMVDHAWVEIDEGGTTYVYDPDFQYETGRNGFKFRYKTSGTWRYSNYHYE</sequence>
<proteinExistence type="predicted"/>
<feature type="region of interest" description="Disordered" evidence="1">
    <location>
        <begin position="30"/>
        <end position="92"/>
    </location>
</feature>
<evidence type="ECO:0000313" key="5">
    <source>
        <dbReference type="Proteomes" id="UP000265643"/>
    </source>
</evidence>
<reference evidence="5" key="1">
    <citation type="submission" date="2018-09" db="EMBL/GenBank/DDBJ databases">
        <title>Draft Genome Sequence of Mediterraneibacter sp. KCTC 15684.</title>
        <authorList>
            <person name="Kim J.S."/>
            <person name="Han K.I."/>
            <person name="Suh M.K."/>
            <person name="Lee K.C."/>
            <person name="Eom M.K."/>
            <person name="Lee J.H."/>
            <person name="Park S.H."/>
            <person name="Kang S.W."/>
            <person name="Park J.E."/>
            <person name="Oh B.S."/>
            <person name="Yu S.Y."/>
            <person name="Choi S.H."/>
            <person name="Lee D.H."/>
            <person name="Yoon H."/>
            <person name="Kim B."/>
            <person name="Yang S.J."/>
            <person name="Lee J.S."/>
        </authorList>
    </citation>
    <scope>NUCLEOTIDE SEQUENCE [LARGE SCALE GENOMIC DNA]</scope>
    <source>
        <strain evidence="5">KCTC 15684</strain>
    </source>
</reference>
<comment type="caution">
    <text evidence="4">The sequence shown here is derived from an EMBL/GenBank/DDBJ whole genome shotgun (WGS) entry which is preliminary data.</text>
</comment>